<evidence type="ECO:0000256" key="1">
    <source>
        <dbReference type="ARBA" id="ARBA00001412"/>
    </source>
</evidence>
<keyword evidence="10" id="KW-1185">Reference proteome</keyword>
<evidence type="ECO:0000256" key="5">
    <source>
        <dbReference type="ARBA" id="ARBA00023295"/>
    </source>
</evidence>
<organism evidence="9 10">
    <name type="scientific">Actinobacillus indolicus</name>
    <dbReference type="NCBI Taxonomy" id="51049"/>
    <lineage>
        <taxon>Bacteria</taxon>
        <taxon>Pseudomonadati</taxon>
        <taxon>Pseudomonadota</taxon>
        <taxon>Gammaproteobacteria</taxon>
        <taxon>Pasteurellales</taxon>
        <taxon>Pasteurellaceae</taxon>
        <taxon>Actinobacillus</taxon>
    </lineage>
</organism>
<dbReference type="RefSeq" id="WP_162856982.1">
    <property type="nucleotide sequence ID" value="NZ_CP038145.1"/>
</dbReference>
<dbReference type="AlphaFoldDB" id="A0A4P7CGP8"/>
<dbReference type="Pfam" id="PF02837">
    <property type="entry name" value="Glyco_hydro_2_N"/>
    <property type="match status" value="1"/>
</dbReference>
<dbReference type="PANTHER" id="PTHR46323:SF2">
    <property type="entry name" value="BETA-GALACTOSIDASE"/>
    <property type="match status" value="1"/>
</dbReference>
<evidence type="ECO:0000256" key="6">
    <source>
        <dbReference type="ARBA" id="ARBA00032230"/>
    </source>
</evidence>
<dbReference type="EMBL" id="CP038145">
    <property type="protein sequence ID" value="QBQ64146.1"/>
    <property type="molecule type" value="Genomic_DNA"/>
</dbReference>
<dbReference type="PROSITE" id="PS00719">
    <property type="entry name" value="GLYCOSYL_HYDROL_F2_1"/>
    <property type="match status" value="1"/>
</dbReference>
<dbReference type="Pfam" id="PF02836">
    <property type="entry name" value="Glyco_hydro_2_C"/>
    <property type="match status" value="1"/>
</dbReference>
<dbReference type="InterPro" id="IPR004199">
    <property type="entry name" value="B-gal_small/dom_5"/>
</dbReference>
<dbReference type="KEGG" id="aio:EXH44_07930"/>
<keyword evidence="4 7" id="KW-0378">Hydrolase</keyword>
<dbReference type="InterPro" id="IPR014718">
    <property type="entry name" value="GH-type_carb-bd"/>
</dbReference>
<dbReference type="SUPFAM" id="SSF49785">
    <property type="entry name" value="Galactose-binding domain-like"/>
    <property type="match status" value="1"/>
</dbReference>
<dbReference type="Pfam" id="PF16353">
    <property type="entry name" value="LacZ_4"/>
    <property type="match status" value="1"/>
</dbReference>
<dbReference type="InterPro" id="IPR023230">
    <property type="entry name" value="Glyco_hydro_2_CS"/>
</dbReference>
<dbReference type="SUPFAM" id="SSF51445">
    <property type="entry name" value="(Trans)glycosidases"/>
    <property type="match status" value="1"/>
</dbReference>
<dbReference type="Gene3D" id="3.20.20.80">
    <property type="entry name" value="Glycosidases"/>
    <property type="match status" value="1"/>
</dbReference>
<dbReference type="Pfam" id="PF00703">
    <property type="entry name" value="Glyco_hydro_2"/>
    <property type="match status" value="1"/>
</dbReference>
<dbReference type="InterPro" id="IPR013783">
    <property type="entry name" value="Ig-like_fold"/>
</dbReference>
<dbReference type="SMART" id="SM01038">
    <property type="entry name" value="Bgal_small_N"/>
    <property type="match status" value="1"/>
</dbReference>
<dbReference type="PRINTS" id="PR00132">
    <property type="entry name" value="GLHYDRLASE2"/>
</dbReference>
<dbReference type="InterPro" id="IPR036156">
    <property type="entry name" value="Beta-gal/glucu_dom_sf"/>
</dbReference>
<dbReference type="InterPro" id="IPR017853">
    <property type="entry name" value="GH"/>
</dbReference>
<dbReference type="InterPro" id="IPR008979">
    <property type="entry name" value="Galactose-bd-like_sf"/>
</dbReference>
<dbReference type="GO" id="GO:0004565">
    <property type="term" value="F:beta-galactosidase activity"/>
    <property type="evidence" value="ECO:0007669"/>
    <property type="project" value="UniProtKB-EC"/>
</dbReference>
<evidence type="ECO:0000256" key="3">
    <source>
        <dbReference type="ARBA" id="ARBA00012756"/>
    </source>
</evidence>
<evidence type="ECO:0000313" key="10">
    <source>
        <dbReference type="Proteomes" id="UP000294444"/>
    </source>
</evidence>
<evidence type="ECO:0000256" key="2">
    <source>
        <dbReference type="ARBA" id="ARBA00007401"/>
    </source>
</evidence>
<evidence type="ECO:0000256" key="7">
    <source>
        <dbReference type="RuleBase" id="RU361154"/>
    </source>
</evidence>
<evidence type="ECO:0000313" key="9">
    <source>
        <dbReference type="EMBL" id="QBQ64146.1"/>
    </source>
</evidence>
<dbReference type="Gene3D" id="2.70.98.10">
    <property type="match status" value="1"/>
</dbReference>
<comment type="similarity">
    <text evidence="2 7">Belongs to the glycosyl hydrolase 2 family.</text>
</comment>
<dbReference type="Pfam" id="PF02929">
    <property type="entry name" value="Bgal_small_N"/>
    <property type="match status" value="1"/>
</dbReference>
<protein>
    <recommendedName>
        <fullName evidence="3 7">Beta-galactosidase</fullName>
        <ecNumber evidence="3 7">3.2.1.23</ecNumber>
    </recommendedName>
    <alternativeName>
        <fullName evidence="6 7">Lactase</fullName>
    </alternativeName>
</protein>
<keyword evidence="5 7" id="KW-0326">Glycosidase</keyword>
<dbReference type="InterPro" id="IPR011013">
    <property type="entry name" value="Gal_mutarotase_sf_dom"/>
</dbReference>
<dbReference type="Proteomes" id="UP000294444">
    <property type="component" value="Chromosome"/>
</dbReference>
<evidence type="ECO:0000259" key="8">
    <source>
        <dbReference type="SMART" id="SM01038"/>
    </source>
</evidence>
<dbReference type="PROSITE" id="PS00608">
    <property type="entry name" value="GLYCOSYL_HYDROL_F2_2"/>
    <property type="match status" value="1"/>
</dbReference>
<dbReference type="SUPFAM" id="SSF74650">
    <property type="entry name" value="Galactose mutarotase-like"/>
    <property type="match status" value="1"/>
</dbReference>
<feature type="domain" description="Beta galactosidase small chain/" evidence="8">
    <location>
        <begin position="739"/>
        <end position="1003"/>
    </location>
</feature>
<dbReference type="EC" id="3.2.1.23" evidence="3 7"/>
<dbReference type="InterPro" id="IPR050347">
    <property type="entry name" value="Bact_Beta-galactosidase"/>
</dbReference>
<proteinExistence type="inferred from homology"/>
<dbReference type="InterPro" id="IPR006101">
    <property type="entry name" value="Glyco_hydro_2"/>
</dbReference>
<evidence type="ECO:0000256" key="4">
    <source>
        <dbReference type="ARBA" id="ARBA00022801"/>
    </source>
</evidence>
<dbReference type="InterPro" id="IPR006102">
    <property type="entry name" value="Ig-like_GH2"/>
</dbReference>
<reference evidence="9 10" key="1">
    <citation type="submission" date="2019-03" db="EMBL/GenBank/DDBJ databases">
        <authorList>
            <person name="Che Y."/>
            <person name="Zhou L."/>
        </authorList>
    </citation>
    <scope>NUCLEOTIDE SEQUENCE [LARGE SCALE GENOMIC DNA]</scope>
    <source>
        <strain evidence="9 10">AIFJ1607</strain>
    </source>
</reference>
<dbReference type="GO" id="GO:0009341">
    <property type="term" value="C:beta-galactosidase complex"/>
    <property type="evidence" value="ECO:0007669"/>
    <property type="project" value="InterPro"/>
</dbReference>
<accession>A0A4P7CGP8</accession>
<dbReference type="InterPro" id="IPR032312">
    <property type="entry name" value="LacZ_4"/>
</dbReference>
<dbReference type="InterPro" id="IPR006104">
    <property type="entry name" value="Glyco_hydro_2_N"/>
</dbReference>
<dbReference type="Gene3D" id="2.60.120.260">
    <property type="entry name" value="Galactose-binding domain-like"/>
    <property type="match status" value="1"/>
</dbReference>
<dbReference type="SUPFAM" id="SSF49303">
    <property type="entry name" value="beta-Galactosidase/glucuronidase domain"/>
    <property type="match status" value="2"/>
</dbReference>
<name>A0A4P7CGP8_9PAST</name>
<dbReference type="GO" id="GO:0030246">
    <property type="term" value="F:carbohydrate binding"/>
    <property type="evidence" value="ECO:0007669"/>
    <property type="project" value="InterPro"/>
</dbReference>
<dbReference type="InterPro" id="IPR006103">
    <property type="entry name" value="Glyco_hydro_2_cat"/>
</dbReference>
<sequence>MQLQPLYQNPTQLHINTTPHHAYFIPFATQDKVVPLEREQSSLFTLLNGEWQFNYFTSVMDLPEDFLSQPFEHRIPVPSNWQTQGFDQHQYTNINYPFPFDPPYVPHDNPCGVYQRTFHYEPKSTKRYLLNFEGVDACLYLYLNQQFVGYGQVSHCTNEFDVTDFLISGENQLNVVVLKWCDGSYLEDQDKFRMSGIFRDVYLLEREHNYLQDFFIKTSLSEALDQADLSVECTFVQSPQQLTFQLFDPQHRLIAEQTSDHFKVKIDKLQLWNAEQPQLYTLRLAYGNEVIEQAVGFRRIEVKDGVLLLNNHPIKFRGVNRHDSDPLTGYVISREQAEQDFRLMKQHNINAIRTAHYPNAPWFSELCDRYGFYLISESDIESHGASMQYVPTPEHSILLNVAKQDDNQRIQQQTIDNFCYFARHPDYQQAILDRTYANVERDKNRPSVLIWSLGNEAGYGENFEASAKWIKQRDPSRLVHYESAIYQHSEHRNDLTPLDFHSEMYASTEDMDRYFEQPQTKPFLLCEYSHAMGNSNGDLEDYFQTFEKYAGACGGFIWEWCDHAPYLPDDSGRFGYGGDFGEYPHDSNFCMDGLVSPTRQPHSNLLELKNVNRPVRASLEQGKIYIKNYLDFTDLAAHLTISYRLSENGKTINTGEISVNCPPRQTACLPIELPQDNGKLWLLELNYRQNHATTFVEQGHILGFDQIKLFNNAFQPDHLLQTKATKSPLAIEQTTRHIIVKNGTVEYRFDRTKGILSNLIYQGKNILAQPLDFNVWRAPTDNDRLIRTFWESAGYDKAYSRAYQIQVDRQEERVIVTADCAVVATAKEPIVRLLVQYHLTADGNITLQVQGKRKPHLPYLPRFGLRFFLEKHNSQLAYFGYGESESYIDKHHASQLGLYQTTAEQNHQDYVKPQENGSHYGCEYLHTQDLVITAPQPFSFNFSPYTQEELTLKKHHYELEKSSYHILCIDYKMSGIGSNSCGPNLKDKYRLNESDFNWEIEIKLNLCRR</sequence>
<dbReference type="Gene3D" id="2.60.40.10">
    <property type="entry name" value="Immunoglobulins"/>
    <property type="match status" value="2"/>
</dbReference>
<dbReference type="PANTHER" id="PTHR46323">
    <property type="entry name" value="BETA-GALACTOSIDASE"/>
    <property type="match status" value="1"/>
</dbReference>
<dbReference type="InterPro" id="IPR023232">
    <property type="entry name" value="Glyco_hydro_2_AS"/>
</dbReference>
<comment type="catalytic activity">
    <reaction evidence="1 7">
        <text>Hydrolysis of terminal non-reducing beta-D-galactose residues in beta-D-galactosides.</text>
        <dbReference type="EC" id="3.2.1.23"/>
    </reaction>
</comment>
<gene>
    <name evidence="9" type="ORF">EXH44_07930</name>
</gene>
<dbReference type="GO" id="GO:0005990">
    <property type="term" value="P:lactose catabolic process"/>
    <property type="evidence" value="ECO:0007669"/>
    <property type="project" value="TreeGrafter"/>
</dbReference>